<evidence type="ECO:0000256" key="4">
    <source>
        <dbReference type="ARBA" id="ARBA00022989"/>
    </source>
</evidence>
<dbReference type="RefSeq" id="WP_379231358.1">
    <property type="nucleotide sequence ID" value="NZ_JBHSTE010000001.1"/>
</dbReference>
<evidence type="ECO:0000256" key="3">
    <source>
        <dbReference type="ARBA" id="ARBA00022692"/>
    </source>
</evidence>
<dbReference type="Pfam" id="PF00482">
    <property type="entry name" value="T2SSF"/>
    <property type="match status" value="1"/>
</dbReference>
<reference evidence="10" key="1">
    <citation type="journal article" date="2019" name="Int. J. Syst. Evol. Microbiol.">
        <title>The Global Catalogue of Microorganisms (GCM) 10K type strain sequencing project: providing services to taxonomists for standard genome sequencing and annotation.</title>
        <authorList>
            <consortium name="The Broad Institute Genomics Platform"/>
            <consortium name="The Broad Institute Genome Sequencing Center for Infectious Disease"/>
            <person name="Wu L."/>
            <person name="Ma J."/>
        </authorList>
    </citation>
    <scope>NUCLEOTIDE SEQUENCE [LARGE SCALE GENOMIC DNA]</scope>
    <source>
        <strain evidence="10">PCU 280</strain>
    </source>
</reference>
<evidence type="ECO:0000313" key="10">
    <source>
        <dbReference type="Proteomes" id="UP001596233"/>
    </source>
</evidence>
<feature type="transmembrane region" description="Helical" evidence="7">
    <location>
        <begin position="281"/>
        <end position="300"/>
    </location>
</feature>
<dbReference type="Proteomes" id="UP001596233">
    <property type="component" value="Unassembled WGS sequence"/>
</dbReference>
<evidence type="ECO:0000313" key="9">
    <source>
        <dbReference type="EMBL" id="MFC6331774.1"/>
    </source>
</evidence>
<feature type="transmembrane region" description="Helical" evidence="7">
    <location>
        <begin position="76"/>
        <end position="92"/>
    </location>
</feature>
<dbReference type="EMBL" id="JBHSTE010000001">
    <property type="protein sequence ID" value="MFC6331774.1"/>
    <property type="molecule type" value="Genomic_DNA"/>
</dbReference>
<feature type="region of interest" description="Disordered" evidence="6">
    <location>
        <begin position="1"/>
        <end position="54"/>
    </location>
</feature>
<gene>
    <name evidence="9" type="ORF">ACFP56_04000</name>
</gene>
<feature type="transmembrane region" description="Helical" evidence="7">
    <location>
        <begin position="98"/>
        <end position="114"/>
    </location>
</feature>
<evidence type="ECO:0000256" key="7">
    <source>
        <dbReference type="SAM" id="Phobius"/>
    </source>
</evidence>
<evidence type="ECO:0000259" key="8">
    <source>
        <dbReference type="Pfam" id="PF00482"/>
    </source>
</evidence>
<accession>A0ABW1UZY6</accession>
<keyword evidence="3 7" id="KW-0812">Transmembrane</keyword>
<dbReference type="PANTHER" id="PTHR35007">
    <property type="entry name" value="INTEGRAL MEMBRANE PROTEIN-RELATED"/>
    <property type="match status" value="1"/>
</dbReference>
<comment type="caution">
    <text evidence="9">The sequence shown here is derived from an EMBL/GenBank/DDBJ whole genome shotgun (WGS) entry which is preliminary data.</text>
</comment>
<protein>
    <submittedName>
        <fullName evidence="9">Type II secretion system F family protein</fullName>
    </submittedName>
</protein>
<feature type="transmembrane region" description="Helical" evidence="7">
    <location>
        <begin position="252"/>
        <end position="269"/>
    </location>
</feature>
<feature type="compositionally biased region" description="Polar residues" evidence="6">
    <location>
        <begin position="14"/>
        <end position="41"/>
    </location>
</feature>
<name>A0ABW1UZY6_9BACL</name>
<keyword evidence="4 7" id="KW-1133">Transmembrane helix</keyword>
<keyword evidence="2" id="KW-1003">Cell membrane</keyword>
<organism evidence="9 10">
    <name type="scientific">Paenibacillus septentrionalis</name>
    <dbReference type="NCBI Taxonomy" id="429342"/>
    <lineage>
        <taxon>Bacteria</taxon>
        <taxon>Bacillati</taxon>
        <taxon>Bacillota</taxon>
        <taxon>Bacilli</taxon>
        <taxon>Bacillales</taxon>
        <taxon>Paenibacillaceae</taxon>
        <taxon>Paenibacillus</taxon>
    </lineage>
</organism>
<sequence length="308" mass="34885">MNKQRMGDADHSFNTKVESSSATSNRYSAATPQESSFTSERTFSKPREPTDLSNNQKTTAVKLVHYDQYSLSRAELVQSLAIWGGLIVLITYSFYQSIWFSLLLTPLSILLLSYDKRRLIAKRKQRMKLQLKDMLMSLVSSLAVGRSLENCFAVAGEDMAMLYPHSNVEMMAEISIINQRIRNGEAIELSLQKLAERANIEELTQFVEALQTCKRSGGDLLSVMRRTAAMLSDQITIDNEIQVLIAQKKLEGRMMMAAPFVLLQFLHSMSPDYMAALQTGLGYVLLTLVLLFLLLLFWVMDKITTIRM</sequence>
<evidence type="ECO:0000256" key="5">
    <source>
        <dbReference type="ARBA" id="ARBA00023136"/>
    </source>
</evidence>
<dbReference type="PANTHER" id="PTHR35007:SF1">
    <property type="entry name" value="PILUS ASSEMBLY PROTEIN"/>
    <property type="match status" value="1"/>
</dbReference>
<evidence type="ECO:0000256" key="6">
    <source>
        <dbReference type="SAM" id="MobiDB-lite"/>
    </source>
</evidence>
<dbReference type="InterPro" id="IPR018076">
    <property type="entry name" value="T2SS_GspF_dom"/>
</dbReference>
<feature type="compositionally biased region" description="Basic and acidic residues" evidence="6">
    <location>
        <begin position="1"/>
        <end position="13"/>
    </location>
</feature>
<comment type="subcellular location">
    <subcellularLocation>
        <location evidence="1">Cell membrane</location>
        <topology evidence="1">Multi-pass membrane protein</topology>
    </subcellularLocation>
</comment>
<keyword evidence="5 7" id="KW-0472">Membrane</keyword>
<evidence type="ECO:0000256" key="2">
    <source>
        <dbReference type="ARBA" id="ARBA00022475"/>
    </source>
</evidence>
<feature type="domain" description="Type II secretion system protein GspF" evidence="8">
    <location>
        <begin position="136"/>
        <end position="265"/>
    </location>
</feature>
<proteinExistence type="predicted"/>
<keyword evidence="10" id="KW-1185">Reference proteome</keyword>
<evidence type="ECO:0000256" key="1">
    <source>
        <dbReference type="ARBA" id="ARBA00004651"/>
    </source>
</evidence>